<dbReference type="InterPro" id="IPR001179">
    <property type="entry name" value="PPIase_FKBP_dom"/>
</dbReference>
<dbReference type="GO" id="GO:0042026">
    <property type="term" value="P:protein refolding"/>
    <property type="evidence" value="ECO:0007669"/>
    <property type="project" value="UniProtKB-ARBA"/>
</dbReference>
<keyword evidence="14" id="KW-1185">Reference proteome</keyword>
<evidence type="ECO:0000313" key="13">
    <source>
        <dbReference type="EMBL" id="OOZ37870.1"/>
    </source>
</evidence>
<dbReference type="AlphaFoldDB" id="A0A1T2KYM5"/>
<evidence type="ECO:0000256" key="7">
    <source>
        <dbReference type="ARBA" id="ARBA00023235"/>
    </source>
</evidence>
<dbReference type="PANTHER" id="PTHR47861">
    <property type="entry name" value="FKBP-TYPE PEPTIDYL-PROLYL CIS-TRANS ISOMERASE SLYD"/>
    <property type="match status" value="1"/>
</dbReference>
<dbReference type="PROSITE" id="PS50059">
    <property type="entry name" value="FKBP_PPIASE"/>
    <property type="match status" value="1"/>
</dbReference>
<name>A0A1T2KYM5_9GAMM</name>
<feature type="region of interest" description="Disordered" evidence="11">
    <location>
        <begin position="1"/>
        <end position="29"/>
    </location>
</feature>
<accession>A0A1T2KYM5</accession>
<evidence type="ECO:0000256" key="3">
    <source>
        <dbReference type="ARBA" id="ARBA00006577"/>
    </source>
</evidence>
<dbReference type="RefSeq" id="WP_078485521.1">
    <property type="nucleotide sequence ID" value="NZ_MPRJ01000001.1"/>
</dbReference>
<dbReference type="EC" id="5.2.1.8" evidence="10"/>
<evidence type="ECO:0000256" key="2">
    <source>
        <dbReference type="ARBA" id="ARBA00004496"/>
    </source>
</evidence>
<sequence>MSEAKSGGTVQVHYTGTLEDGTQFDSSRGAEPLGVTLGAGQVIPGFEKALIGMAVGETKSIHIPVEEAYGESHPELIQEVGREHIPEEIELAVGVQLQAQGPEGHPYLLTVTALTDDMATLDGNHPLAGKALNFELELVGIAG</sequence>
<keyword evidence="4" id="KW-0963">Cytoplasm</keyword>
<dbReference type="Gene3D" id="3.10.50.40">
    <property type="match status" value="1"/>
</dbReference>
<comment type="caution">
    <text evidence="13">The sequence shown here is derived from an EMBL/GenBank/DDBJ whole genome shotgun (WGS) entry which is preliminary data.</text>
</comment>
<dbReference type="GO" id="GO:0003755">
    <property type="term" value="F:peptidyl-prolyl cis-trans isomerase activity"/>
    <property type="evidence" value="ECO:0007669"/>
    <property type="project" value="UniProtKB-UniRule"/>
</dbReference>
<comment type="similarity">
    <text evidence="3 10">Belongs to the FKBP-type PPIase family.</text>
</comment>
<organism evidence="13 14">
    <name type="scientific">Solemya velesiana gill symbiont</name>
    <dbReference type="NCBI Taxonomy" id="1918948"/>
    <lineage>
        <taxon>Bacteria</taxon>
        <taxon>Pseudomonadati</taxon>
        <taxon>Pseudomonadota</taxon>
        <taxon>Gammaproteobacteria</taxon>
        <taxon>sulfur-oxidizing symbionts</taxon>
    </lineage>
</organism>
<dbReference type="SUPFAM" id="SSF54534">
    <property type="entry name" value="FKBP-like"/>
    <property type="match status" value="1"/>
</dbReference>
<dbReference type="PANTHER" id="PTHR47861:SF3">
    <property type="entry name" value="FKBP-TYPE PEPTIDYL-PROLYL CIS-TRANS ISOMERASE SLYD"/>
    <property type="match status" value="1"/>
</dbReference>
<reference evidence="13 14" key="1">
    <citation type="submission" date="2016-11" db="EMBL/GenBank/DDBJ databases">
        <title>Mixed transmission modes and dynamic genome evolution in an obligate animal-bacterial symbiosis.</title>
        <authorList>
            <person name="Russell S.L."/>
            <person name="Corbett-Detig R.B."/>
            <person name="Cavanaugh C.M."/>
        </authorList>
    </citation>
    <scope>NUCLEOTIDE SEQUENCE [LARGE SCALE GENOMIC DNA]</scope>
    <source>
        <strain evidence="13">Se-Cadez</strain>
    </source>
</reference>
<gene>
    <name evidence="13" type="ORF">BOW51_00220</name>
</gene>
<evidence type="ECO:0000256" key="11">
    <source>
        <dbReference type="SAM" id="MobiDB-lite"/>
    </source>
</evidence>
<keyword evidence="6" id="KW-0143">Chaperone</keyword>
<evidence type="ECO:0000256" key="5">
    <source>
        <dbReference type="ARBA" id="ARBA00023110"/>
    </source>
</evidence>
<evidence type="ECO:0000256" key="10">
    <source>
        <dbReference type="RuleBase" id="RU003915"/>
    </source>
</evidence>
<evidence type="ECO:0000313" key="14">
    <source>
        <dbReference type="Proteomes" id="UP000190896"/>
    </source>
</evidence>
<comment type="function">
    <text evidence="8">Also involved in hydrogenase metallocenter assembly, probably by participating in the nickel insertion step. This function in hydrogenase biosynthesis requires chaperone activity and the presence of the metal-binding domain, but not PPIase activity.</text>
</comment>
<dbReference type="GO" id="GO:0005737">
    <property type="term" value="C:cytoplasm"/>
    <property type="evidence" value="ECO:0007669"/>
    <property type="project" value="UniProtKB-SubCell"/>
</dbReference>
<dbReference type="Proteomes" id="UP000190896">
    <property type="component" value="Unassembled WGS sequence"/>
</dbReference>
<evidence type="ECO:0000256" key="9">
    <source>
        <dbReference type="PROSITE-ProRule" id="PRU00277"/>
    </source>
</evidence>
<evidence type="ECO:0000256" key="6">
    <source>
        <dbReference type="ARBA" id="ARBA00023186"/>
    </source>
</evidence>
<protein>
    <recommendedName>
        <fullName evidence="10">Peptidyl-prolyl cis-trans isomerase</fullName>
        <ecNumber evidence="10">5.2.1.8</ecNumber>
    </recommendedName>
</protein>
<evidence type="ECO:0000259" key="12">
    <source>
        <dbReference type="PROSITE" id="PS50059"/>
    </source>
</evidence>
<dbReference type="Pfam" id="PF00254">
    <property type="entry name" value="FKBP_C"/>
    <property type="match status" value="1"/>
</dbReference>
<evidence type="ECO:0000256" key="4">
    <source>
        <dbReference type="ARBA" id="ARBA00022490"/>
    </source>
</evidence>
<dbReference type="OrthoDB" id="9808891at2"/>
<evidence type="ECO:0000256" key="1">
    <source>
        <dbReference type="ARBA" id="ARBA00000971"/>
    </source>
</evidence>
<comment type="subcellular location">
    <subcellularLocation>
        <location evidence="2">Cytoplasm</location>
    </subcellularLocation>
</comment>
<comment type="catalytic activity">
    <reaction evidence="1 9 10">
        <text>[protein]-peptidylproline (omega=180) = [protein]-peptidylproline (omega=0)</text>
        <dbReference type="Rhea" id="RHEA:16237"/>
        <dbReference type="Rhea" id="RHEA-COMP:10747"/>
        <dbReference type="Rhea" id="RHEA-COMP:10748"/>
        <dbReference type="ChEBI" id="CHEBI:83833"/>
        <dbReference type="ChEBI" id="CHEBI:83834"/>
        <dbReference type="EC" id="5.2.1.8"/>
    </reaction>
</comment>
<proteinExistence type="inferred from homology"/>
<feature type="domain" description="PPIase FKBP-type" evidence="12">
    <location>
        <begin position="7"/>
        <end position="101"/>
    </location>
</feature>
<dbReference type="EMBL" id="MPRJ01000001">
    <property type="protein sequence ID" value="OOZ37870.1"/>
    <property type="molecule type" value="Genomic_DNA"/>
</dbReference>
<dbReference type="InterPro" id="IPR046357">
    <property type="entry name" value="PPIase_dom_sf"/>
</dbReference>
<evidence type="ECO:0000256" key="8">
    <source>
        <dbReference type="ARBA" id="ARBA00037071"/>
    </source>
</evidence>
<keyword evidence="5 9" id="KW-0697">Rotamase</keyword>
<keyword evidence="7 9" id="KW-0413">Isomerase</keyword>